<dbReference type="GO" id="GO:0016747">
    <property type="term" value="F:acyltransferase activity, transferring groups other than amino-acyl groups"/>
    <property type="evidence" value="ECO:0007669"/>
    <property type="project" value="InterPro"/>
</dbReference>
<accession>A0A917H1H5</accession>
<organism evidence="2 3">
    <name type="scientific">Paenibacillus radicis</name>
    <name type="common">ex Gao et al. 2016</name>
    <dbReference type="NCBI Taxonomy" id="1737354"/>
    <lineage>
        <taxon>Bacteria</taxon>
        <taxon>Bacillati</taxon>
        <taxon>Bacillota</taxon>
        <taxon>Bacilli</taxon>
        <taxon>Bacillales</taxon>
        <taxon>Paenibacillaceae</taxon>
        <taxon>Paenibacillus</taxon>
    </lineage>
</organism>
<dbReference type="PROSITE" id="PS51186">
    <property type="entry name" value="GNAT"/>
    <property type="match status" value="1"/>
</dbReference>
<evidence type="ECO:0000259" key="1">
    <source>
        <dbReference type="PROSITE" id="PS51186"/>
    </source>
</evidence>
<sequence length="180" mass="20522">MNTNSELMYSIDAEITIGGIAFMSVSLSKSGLEDAAVIHAMQIEAFLPLLENYRDYDTSPANEPIDLIVNRINQSFTQYYLIKNDGEAVGAIRIVTKEIQVYRISPLFIVPDHQGKGIAQQVFALIEQMYSDARRWELETVLQEAGNCYLYEKMGYKRTEFSQVVNDKMTLIGYEKIMEL</sequence>
<name>A0A917H1H5_9BACL</name>
<evidence type="ECO:0000313" key="2">
    <source>
        <dbReference type="EMBL" id="GGG64525.1"/>
    </source>
</evidence>
<reference evidence="2 3" key="1">
    <citation type="journal article" date="2014" name="Int. J. Syst. Evol. Microbiol.">
        <title>Complete genome sequence of Corynebacterium casei LMG S-19264T (=DSM 44701T), isolated from a smear-ripened cheese.</title>
        <authorList>
            <consortium name="US DOE Joint Genome Institute (JGI-PGF)"/>
            <person name="Walter F."/>
            <person name="Albersmeier A."/>
            <person name="Kalinowski J."/>
            <person name="Ruckert C."/>
        </authorList>
    </citation>
    <scope>NUCLEOTIDE SEQUENCE [LARGE SCALE GENOMIC DNA]</scope>
    <source>
        <strain evidence="2 3">CGMCC 1.15286</strain>
    </source>
</reference>
<dbReference type="CDD" id="cd04301">
    <property type="entry name" value="NAT_SF"/>
    <property type="match status" value="1"/>
</dbReference>
<dbReference type="EMBL" id="BMHY01000003">
    <property type="protein sequence ID" value="GGG64525.1"/>
    <property type="molecule type" value="Genomic_DNA"/>
</dbReference>
<keyword evidence="3" id="KW-1185">Reference proteome</keyword>
<comment type="caution">
    <text evidence="2">The sequence shown here is derived from an EMBL/GenBank/DDBJ whole genome shotgun (WGS) entry which is preliminary data.</text>
</comment>
<protein>
    <submittedName>
        <fullName evidence="2">N-acetyltransferase</fullName>
    </submittedName>
</protein>
<dbReference type="Gene3D" id="3.40.630.30">
    <property type="match status" value="1"/>
</dbReference>
<dbReference type="InterPro" id="IPR000182">
    <property type="entry name" value="GNAT_dom"/>
</dbReference>
<gene>
    <name evidence="2" type="ORF">GCM10010918_18260</name>
</gene>
<dbReference type="Proteomes" id="UP000600247">
    <property type="component" value="Unassembled WGS sequence"/>
</dbReference>
<dbReference type="SUPFAM" id="SSF55729">
    <property type="entry name" value="Acyl-CoA N-acyltransferases (Nat)"/>
    <property type="match status" value="1"/>
</dbReference>
<dbReference type="Pfam" id="PF13673">
    <property type="entry name" value="Acetyltransf_10"/>
    <property type="match status" value="1"/>
</dbReference>
<dbReference type="InterPro" id="IPR016181">
    <property type="entry name" value="Acyl_CoA_acyltransferase"/>
</dbReference>
<feature type="domain" description="N-acetyltransferase" evidence="1">
    <location>
        <begin position="36"/>
        <end position="180"/>
    </location>
</feature>
<proteinExistence type="predicted"/>
<dbReference type="AlphaFoldDB" id="A0A917H1H5"/>
<evidence type="ECO:0000313" key="3">
    <source>
        <dbReference type="Proteomes" id="UP000600247"/>
    </source>
</evidence>